<organism evidence="1 2">
    <name type="scientific">Sphingobacterium olei</name>
    <dbReference type="NCBI Taxonomy" id="2571155"/>
    <lineage>
        <taxon>Bacteria</taxon>
        <taxon>Pseudomonadati</taxon>
        <taxon>Bacteroidota</taxon>
        <taxon>Sphingobacteriia</taxon>
        <taxon>Sphingobacteriales</taxon>
        <taxon>Sphingobacteriaceae</taxon>
        <taxon>Sphingobacterium</taxon>
    </lineage>
</organism>
<protein>
    <recommendedName>
        <fullName evidence="3">Beta-galactosidase trimerisation domain-containing protein</fullName>
    </recommendedName>
</protein>
<evidence type="ECO:0000313" key="2">
    <source>
        <dbReference type="Proteomes" id="UP000306808"/>
    </source>
</evidence>
<evidence type="ECO:0000313" key="1">
    <source>
        <dbReference type="EMBL" id="TJZ59933.1"/>
    </source>
</evidence>
<comment type="caution">
    <text evidence="1">The sequence shown here is derived from an EMBL/GenBank/DDBJ whole genome shotgun (WGS) entry which is preliminary data.</text>
</comment>
<name>A0A4U0NYQ7_9SPHI</name>
<proteinExistence type="predicted"/>
<gene>
    <name evidence="1" type="ORF">FAZ15_13665</name>
</gene>
<sequence length="843" mass="95533">MRMKSAKIYITLLFSCYLLIVSWDGKQVYPKEPKKFQNITLETSLKPFKQKDPAYIAEVATHMFEQWSNLLVHTDTVSVMLWIADGSEILEYTGDMQQPLEWAKYIGNPNTSYPVGSGPKSLSLHERAYLYMDNPPDFSYADLSLIIETLREKGTEITGKKIKIGATFDPGPEFARSEFKYVRHPEILEGNAMGHKSFVSCYALLNGDNVAYAAYPNGIPDQTPFGTFFGKQSQLFLTDLNFDFLWLSNGFGFGVEPWSSTGAVFTGAGFLQHKLEHTRQKIINFWTLFRKECAGFEIQTRGSNLSTGVDLARDGVDLRSIYKSGFNIMPPPNSPWAAIDGDFGLEMVGYMSHIAELPDDRYVYRFYTHDPWWLNSPWLDRYGRFPHDIYMPMSVARIDEKGQVALPSTLNFLTIDDSFGNIPDVVPNEVIPHILRGREDSPTAAGPVVWVYPFDEYHDWAKERHDLLPEMYYGDWFIRQAINEGLPLNTVTSTTNFTKLLKSDPSYYLESIVLTIVPDAGSAQETALSEFIKKGGQAIVYGPADRASTGFRELLNLKNIEPLEGELELVSQLEPDVVNGHMPTKIQHNSLFSGGGLRTMIADKHDQHTKRIAYVIQGKMQRDQAWIRSLPSWKGGKVAYIRGTNSSSFQGGMLLRPDDPEQWAISPKLVRHLLAEFDYRLSYEKEGVSVKSPMLTIARSHNGFFFSGYAPNTTVLQKFKFPQGAPILHGYDTKLERGMSTYHFPTAWHNEVRVFVEQHDGIVSSKEMHSGELGVSRRIRIAGLKNATLRIYPEDHVTVDSFKAYLNVGYPWKTGQQTFEKGDPKYGHHFVIRNVTGHVTVAW</sequence>
<reference evidence="1 2" key="1">
    <citation type="submission" date="2019-04" db="EMBL/GenBank/DDBJ databases">
        <title>Sphingobacterium olei sp. nov., isolated from oil-contaminated soil.</title>
        <authorList>
            <person name="Liu B."/>
        </authorList>
    </citation>
    <scope>NUCLEOTIDE SEQUENCE [LARGE SCALE GENOMIC DNA]</scope>
    <source>
        <strain evidence="1 2">HAL-9</strain>
    </source>
</reference>
<accession>A0A4U0NYQ7</accession>
<evidence type="ECO:0008006" key="3">
    <source>
        <dbReference type="Google" id="ProtNLM"/>
    </source>
</evidence>
<dbReference type="EMBL" id="SUME01000005">
    <property type="protein sequence ID" value="TJZ59933.1"/>
    <property type="molecule type" value="Genomic_DNA"/>
</dbReference>
<keyword evidence="2" id="KW-1185">Reference proteome</keyword>
<dbReference type="Proteomes" id="UP000306808">
    <property type="component" value="Unassembled WGS sequence"/>
</dbReference>
<dbReference type="OrthoDB" id="2482871at2"/>
<dbReference type="AlphaFoldDB" id="A0A4U0NYQ7"/>